<dbReference type="Proteomes" id="UP000801864">
    <property type="component" value="Unassembled WGS sequence"/>
</dbReference>
<gene>
    <name evidence="1" type="ORF">CFAM422_010169</name>
</gene>
<reference evidence="1 2" key="1">
    <citation type="submission" date="2018-06" db="EMBL/GenBank/DDBJ databases">
        <title>Genome analysis of cellulolytic fungus Trichoderma lentiforme CFAM-422.</title>
        <authorList>
            <person name="Steindorff A.S."/>
            <person name="Formighieri E.F."/>
            <person name="Midorikawa G.E.O."/>
            <person name="Tamietti M.S."/>
            <person name="Ramos E.Z."/>
            <person name="Silva A.S."/>
            <person name="Bon E.P.S."/>
            <person name="Mendes T.D."/>
            <person name="Damaso M.C.T."/>
            <person name="Favaro L.C.L."/>
        </authorList>
    </citation>
    <scope>NUCLEOTIDE SEQUENCE [LARGE SCALE GENOMIC DNA]</scope>
    <source>
        <strain evidence="1 2">CFAM-422</strain>
    </source>
</reference>
<sequence>METYLTCSLILGVKSRARTPGPDLLDYRHVLLQGKKRRAAYVVLTSHGLQAGGAGLRVEERSVDGFGIDCALAATGLLEKLQPDAQLGRQASSCHAPFREGRHKLAQRRKLGELWLAVKCVSTLA</sequence>
<keyword evidence="2" id="KW-1185">Reference proteome</keyword>
<evidence type="ECO:0000313" key="1">
    <source>
        <dbReference type="EMBL" id="KAF3063441.1"/>
    </source>
</evidence>
<protein>
    <submittedName>
        <fullName evidence="1">Uncharacterized protein</fullName>
    </submittedName>
</protein>
<dbReference type="EMBL" id="QLNT01000019">
    <property type="protein sequence ID" value="KAF3063441.1"/>
    <property type="molecule type" value="Genomic_DNA"/>
</dbReference>
<organism evidence="1 2">
    <name type="scientific">Trichoderma lentiforme</name>
    <dbReference type="NCBI Taxonomy" id="1567552"/>
    <lineage>
        <taxon>Eukaryota</taxon>
        <taxon>Fungi</taxon>
        <taxon>Dikarya</taxon>
        <taxon>Ascomycota</taxon>
        <taxon>Pezizomycotina</taxon>
        <taxon>Sordariomycetes</taxon>
        <taxon>Hypocreomycetidae</taxon>
        <taxon>Hypocreales</taxon>
        <taxon>Hypocreaceae</taxon>
        <taxon>Trichoderma</taxon>
    </lineage>
</organism>
<evidence type="ECO:0000313" key="2">
    <source>
        <dbReference type="Proteomes" id="UP000801864"/>
    </source>
</evidence>
<dbReference type="AlphaFoldDB" id="A0A9P4X8L6"/>
<proteinExistence type="predicted"/>
<name>A0A9P4X8L6_9HYPO</name>
<accession>A0A9P4X8L6</accession>
<comment type="caution">
    <text evidence="1">The sequence shown here is derived from an EMBL/GenBank/DDBJ whole genome shotgun (WGS) entry which is preliminary data.</text>
</comment>